<evidence type="ECO:0000313" key="3">
    <source>
        <dbReference type="Proteomes" id="UP000799757"/>
    </source>
</evidence>
<dbReference type="EMBL" id="MU001799">
    <property type="protein sequence ID" value="KAF2797754.1"/>
    <property type="molecule type" value="Genomic_DNA"/>
</dbReference>
<dbReference type="AlphaFoldDB" id="A0A6A6XND8"/>
<evidence type="ECO:0000313" key="2">
    <source>
        <dbReference type="EMBL" id="KAF2797754.1"/>
    </source>
</evidence>
<accession>A0A6A6XND8</accession>
<gene>
    <name evidence="2" type="ORF">K505DRAFT_358145</name>
</gene>
<evidence type="ECO:0000256" key="1">
    <source>
        <dbReference type="SAM" id="SignalP"/>
    </source>
</evidence>
<dbReference type="Proteomes" id="UP000799757">
    <property type="component" value="Unassembled WGS sequence"/>
</dbReference>
<keyword evidence="1" id="KW-0732">Signal</keyword>
<protein>
    <submittedName>
        <fullName evidence="2">Uncharacterized protein</fullName>
    </submittedName>
</protein>
<feature type="signal peptide" evidence="1">
    <location>
        <begin position="1"/>
        <end position="19"/>
    </location>
</feature>
<reference evidence="2" key="1">
    <citation type="journal article" date="2020" name="Stud. Mycol.">
        <title>101 Dothideomycetes genomes: a test case for predicting lifestyles and emergence of pathogens.</title>
        <authorList>
            <person name="Haridas S."/>
            <person name="Albert R."/>
            <person name="Binder M."/>
            <person name="Bloem J."/>
            <person name="Labutti K."/>
            <person name="Salamov A."/>
            <person name="Andreopoulos B."/>
            <person name="Baker S."/>
            <person name="Barry K."/>
            <person name="Bills G."/>
            <person name="Bluhm B."/>
            <person name="Cannon C."/>
            <person name="Castanera R."/>
            <person name="Culley D."/>
            <person name="Daum C."/>
            <person name="Ezra D."/>
            <person name="Gonzalez J."/>
            <person name="Henrissat B."/>
            <person name="Kuo A."/>
            <person name="Liang C."/>
            <person name="Lipzen A."/>
            <person name="Lutzoni F."/>
            <person name="Magnuson J."/>
            <person name="Mondo S."/>
            <person name="Nolan M."/>
            <person name="Ohm R."/>
            <person name="Pangilinan J."/>
            <person name="Park H.-J."/>
            <person name="Ramirez L."/>
            <person name="Alfaro M."/>
            <person name="Sun H."/>
            <person name="Tritt A."/>
            <person name="Yoshinaga Y."/>
            <person name="Zwiers L.-H."/>
            <person name="Turgeon B."/>
            <person name="Goodwin S."/>
            <person name="Spatafora J."/>
            <person name="Crous P."/>
            <person name="Grigoriev I."/>
        </authorList>
    </citation>
    <scope>NUCLEOTIDE SEQUENCE</scope>
    <source>
        <strain evidence="2">CBS 109.77</strain>
    </source>
</reference>
<dbReference type="OrthoDB" id="5047692at2759"/>
<sequence>MSLSTYFVRLLALSASAAAITSDDASLIAWKAYGDLIRQYITADQPLTPGQDFIYVTPPTSNFVRGGTPCPESVTNFELYNAVDPLQDATSPLLSTSGPSYQQTLEGYLQSVAILDKELTPEQEKKRLAYETAVNNAKAKYAKEKNAAFLSWRTDDVAQYFNQSFQAWVSDNDPQYANFEQQLVTADATYNNFMLSIYGSKYNTIQEQRTRINSKAQNELSSVPGYNMMVYPAASNYAVNIKPFQKNEITDFVSYKPAYTLSQYENICDSYFTGANGLTSLQYNFKNVDGHDWSSLGYQQKVIKGKGGFFGIIGAKASKESEVTHFDSWSNTFSQEVKITVTMKGAPAVVPINAGFWDVGNVRTIYPKLRAGETDDLKGHVRLTHALVAYQIGMQIQFTNVNTWKNVTQFIEKGKKNIGGGLHIFGFSFGAGGGGAYQYKTDDLKTSTTTDGGIITIPSTPEGMVFLLGARGKAL</sequence>
<keyword evidence="3" id="KW-1185">Reference proteome</keyword>
<proteinExistence type="predicted"/>
<feature type="chain" id="PRO_5025478124" evidence="1">
    <location>
        <begin position="20"/>
        <end position="475"/>
    </location>
</feature>
<name>A0A6A6XND8_9PLEO</name>
<organism evidence="2 3">
    <name type="scientific">Melanomma pulvis-pyrius CBS 109.77</name>
    <dbReference type="NCBI Taxonomy" id="1314802"/>
    <lineage>
        <taxon>Eukaryota</taxon>
        <taxon>Fungi</taxon>
        <taxon>Dikarya</taxon>
        <taxon>Ascomycota</taxon>
        <taxon>Pezizomycotina</taxon>
        <taxon>Dothideomycetes</taxon>
        <taxon>Pleosporomycetidae</taxon>
        <taxon>Pleosporales</taxon>
        <taxon>Melanommataceae</taxon>
        <taxon>Melanomma</taxon>
    </lineage>
</organism>